<evidence type="ECO:0000259" key="10">
    <source>
        <dbReference type="PROSITE" id="PS51297"/>
    </source>
</evidence>
<evidence type="ECO:0000259" key="9">
    <source>
        <dbReference type="PROSITE" id="PS50066"/>
    </source>
</evidence>
<organism evidence="11">
    <name type="scientific">Ipomoea batatas</name>
    <name type="common">Sweet potato</name>
    <name type="synonym">Convolvulus batatas</name>
    <dbReference type="NCBI Taxonomy" id="4120"/>
    <lineage>
        <taxon>Eukaryota</taxon>
        <taxon>Viridiplantae</taxon>
        <taxon>Streptophyta</taxon>
        <taxon>Embryophyta</taxon>
        <taxon>Tracheophyta</taxon>
        <taxon>Spermatophyta</taxon>
        <taxon>Magnoliopsida</taxon>
        <taxon>eudicotyledons</taxon>
        <taxon>Gunneridae</taxon>
        <taxon>Pentapetalae</taxon>
        <taxon>asterids</taxon>
        <taxon>lamiids</taxon>
        <taxon>Solanales</taxon>
        <taxon>Convolvulaceae</taxon>
        <taxon>Ipomoeeae</taxon>
        <taxon>Ipomoea</taxon>
    </lineage>
</organism>
<dbReference type="Pfam" id="PF01486">
    <property type="entry name" value="K-box"/>
    <property type="match status" value="1"/>
</dbReference>
<dbReference type="InterPro" id="IPR002100">
    <property type="entry name" value="TF_MADSbox"/>
</dbReference>
<evidence type="ECO:0000256" key="5">
    <source>
        <dbReference type="ARBA" id="ARBA00023242"/>
    </source>
</evidence>
<accession>A0A2U8UAC7</accession>
<dbReference type="GO" id="GO:0045944">
    <property type="term" value="P:positive regulation of transcription by RNA polymerase II"/>
    <property type="evidence" value="ECO:0007669"/>
    <property type="project" value="InterPro"/>
</dbReference>
<dbReference type="PROSITE" id="PS50066">
    <property type="entry name" value="MADS_BOX_2"/>
    <property type="match status" value="1"/>
</dbReference>
<dbReference type="InterPro" id="IPR033896">
    <property type="entry name" value="MEF2-like_N"/>
</dbReference>
<dbReference type="PROSITE" id="PS51297">
    <property type="entry name" value="K_BOX"/>
    <property type="match status" value="1"/>
</dbReference>
<dbReference type="SMART" id="SM00432">
    <property type="entry name" value="MADS"/>
    <property type="match status" value="1"/>
</dbReference>
<sequence>MGRGKIDIKLIENVNSRQVTFSKRRSGLLKKAQELSILCDAEVAVIIFSSTDKLFEYSSTSMKQTLARYNKCLDSTETPKIVEKKPKVEHKEVEVLNNEISELKSKQLQLLGKDLTGMGLNELRQLEHKLDGALLAIKGRKEQLLLEQLENSRKQEERAMVENENLRRQIEELRGLVPSNVSMPMPTPYLEYYPALKNCSSGKDGAESLNTGCDDDLENEVSDTTLQLGPPTGSCRKRKTPDQETHSSNSENHLELK</sequence>
<feature type="domain" description="MADS-box" evidence="9">
    <location>
        <begin position="1"/>
        <end position="61"/>
    </location>
</feature>
<dbReference type="PROSITE" id="PS00350">
    <property type="entry name" value="MADS_BOX_1"/>
    <property type="match status" value="1"/>
</dbReference>
<evidence type="ECO:0000256" key="6">
    <source>
        <dbReference type="ARBA" id="ARBA00037260"/>
    </source>
</evidence>
<name>A0A2U8UAC7_IPOBA</name>
<keyword evidence="5" id="KW-0539">Nucleus</keyword>
<dbReference type="GO" id="GO:0000977">
    <property type="term" value="F:RNA polymerase II transcription regulatory region sequence-specific DNA binding"/>
    <property type="evidence" value="ECO:0007669"/>
    <property type="project" value="InterPro"/>
</dbReference>
<dbReference type="InterPro" id="IPR050142">
    <property type="entry name" value="MADS-box/MEF2_TF"/>
</dbReference>
<dbReference type="GO" id="GO:0005634">
    <property type="term" value="C:nucleus"/>
    <property type="evidence" value="ECO:0007669"/>
    <property type="project" value="UniProtKB-SubCell"/>
</dbReference>
<dbReference type="AlphaFoldDB" id="A0A2U8UAC7"/>
<dbReference type="FunFam" id="3.40.1810.10:FF:000003">
    <property type="entry name" value="MADS-box transcription factor MADS-MC"/>
    <property type="match status" value="1"/>
</dbReference>
<comment type="function">
    <text evidence="6">Probable transcription factor.</text>
</comment>
<evidence type="ECO:0000256" key="3">
    <source>
        <dbReference type="ARBA" id="ARBA00023125"/>
    </source>
</evidence>
<proteinExistence type="evidence at transcript level"/>
<keyword evidence="2" id="KW-0805">Transcription regulation</keyword>
<evidence type="ECO:0000256" key="7">
    <source>
        <dbReference type="SAM" id="Coils"/>
    </source>
</evidence>
<evidence type="ECO:0000256" key="8">
    <source>
        <dbReference type="SAM" id="MobiDB-lite"/>
    </source>
</evidence>
<keyword evidence="3" id="KW-0238">DNA-binding</keyword>
<evidence type="ECO:0000256" key="2">
    <source>
        <dbReference type="ARBA" id="ARBA00023015"/>
    </source>
</evidence>
<evidence type="ECO:0000256" key="1">
    <source>
        <dbReference type="ARBA" id="ARBA00004123"/>
    </source>
</evidence>
<dbReference type="GO" id="GO:0003700">
    <property type="term" value="F:DNA-binding transcription factor activity"/>
    <property type="evidence" value="ECO:0007669"/>
    <property type="project" value="InterPro"/>
</dbReference>
<feature type="domain" description="K-box" evidence="10">
    <location>
        <begin position="86"/>
        <end position="176"/>
    </location>
</feature>
<feature type="region of interest" description="Disordered" evidence="8">
    <location>
        <begin position="210"/>
        <end position="257"/>
    </location>
</feature>
<dbReference type="Pfam" id="PF00319">
    <property type="entry name" value="SRF-TF"/>
    <property type="match status" value="1"/>
</dbReference>
<dbReference type="GO" id="GO:0046983">
    <property type="term" value="F:protein dimerization activity"/>
    <property type="evidence" value="ECO:0007669"/>
    <property type="project" value="InterPro"/>
</dbReference>
<keyword evidence="7" id="KW-0175">Coiled coil</keyword>
<dbReference type="CDD" id="cd00265">
    <property type="entry name" value="MADS_MEF2_like"/>
    <property type="match status" value="1"/>
</dbReference>
<dbReference type="SUPFAM" id="SSF55455">
    <property type="entry name" value="SRF-like"/>
    <property type="match status" value="1"/>
</dbReference>
<feature type="coiled-coil region" evidence="7">
    <location>
        <begin position="146"/>
        <end position="176"/>
    </location>
</feature>
<dbReference type="InterPro" id="IPR036879">
    <property type="entry name" value="TF_MADSbox_sf"/>
</dbReference>
<dbReference type="EMBL" id="MF489886">
    <property type="protein sequence ID" value="AWM99597.1"/>
    <property type="molecule type" value="mRNA"/>
</dbReference>
<evidence type="ECO:0000313" key="11">
    <source>
        <dbReference type="EMBL" id="AWM99597.1"/>
    </source>
</evidence>
<dbReference type="PANTHER" id="PTHR48019">
    <property type="entry name" value="SERUM RESPONSE FACTOR HOMOLOG"/>
    <property type="match status" value="1"/>
</dbReference>
<dbReference type="Gene3D" id="3.40.1810.10">
    <property type="entry name" value="Transcription factor, MADS-box"/>
    <property type="match status" value="1"/>
</dbReference>
<protein>
    <submittedName>
        <fullName evidence="11">MBP5</fullName>
    </submittedName>
</protein>
<dbReference type="PRINTS" id="PR00404">
    <property type="entry name" value="MADSDOMAIN"/>
</dbReference>
<comment type="subcellular location">
    <subcellularLocation>
        <location evidence="1">Nucleus</location>
    </subcellularLocation>
</comment>
<reference evidence="11" key="1">
    <citation type="submission" date="2017-07" db="EMBL/GenBank/DDBJ databases">
        <title>Molecular Characterization of Nine Novel MADS-box Transcription Factors Possibly Related to Abiotic Stress Response and/or Storage Root Development in Sweetpotato.</title>
        <authorList>
            <person name="Dong T."/>
        </authorList>
    </citation>
    <scope>NUCLEOTIDE SEQUENCE</scope>
</reference>
<evidence type="ECO:0000256" key="4">
    <source>
        <dbReference type="ARBA" id="ARBA00023163"/>
    </source>
</evidence>
<keyword evidence="4" id="KW-0804">Transcription</keyword>
<dbReference type="InterPro" id="IPR002487">
    <property type="entry name" value="TF_Kbox"/>
</dbReference>